<dbReference type="Pfam" id="PF02198">
    <property type="entry name" value="SAM_PNT"/>
    <property type="match status" value="1"/>
</dbReference>
<reference evidence="2" key="1">
    <citation type="submission" date="2025-08" db="UniProtKB">
        <authorList>
            <consortium name="Ensembl"/>
        </authorList>
    </citation>
    <scope>IDENTIFICATION</scope>
</reference>
<name>A0A8C5J6Y6_JUNHY</name>
<dbReference type="SUPFAM" id="SSF47769">
    <property type="entry name" value="SAM/Pointed domain"/>
    <property type="match status" value="1"/>
</dbReference>
<dbReference type="AlphaFoldDB" id="A0A8C5J6Y6"/>
<evidence type="ECO:0000313" key="3">
    <source>
        <dbReference type="Proteomes" id="UP000694408"/>
    </source>
</evidence>
<dbReference type="Proteomes" id="UP000694408">
    <property type="component" value="Unplaced"/>
</dbReference>
<dbReference type="Gene3D" id="1.10.150.50">
    <property type="entry name" value="Transcription Factor, Ets-1"/>
    <property type="match status" value="1"/>
</dbReference>
<keyword evidence="3" id="KW-1185">Reference proteome</keyword>
<proteinExistence type="predicted"/>
<feature type="domain" description="PNT" evidence="1">
    <location>
        <begin position="30"/>
        <end position="70"/>
    </location>
</feature>
<protein>
    <recommendedName>
        <fullName evidence="1">PNT domain-containing protein</fullName>
    </recommendedName>
</protein>
<accession>A0A8C5J6Y6</accession>
<reference evidence="2" key="2">
    <citation type="submission" date="2025-09" db="UniProtKB">
        <authorList>
            <consortium name="Ensembl"/>
        </authorList>
    </citation>
    <scope>IDENTIFICATION</scope>
</reference>
<dbReference type="InterPro" id="IPR003118">
    <property type="entry name" value="Pointed_dom"/>
</dbReference>
<organism evidence="2 3">
    <name type="scientific">Junco hyemalis</name>
    <name type="common">Dark-eyed junco</name>
    <dbReference type="NCBI Taxonomy" id="40217"/>
    <lineage>
        <taxon>Eukaryota</taxon>
        <taxon>Metazoa</taxon>
        <taxon>Chordata</taxon>
        <taxon>Craniata</taxon>
        <taxon>Vertebrata</taxon>
        <taxon>Euteleostomi</taxon>
        <taxon>Archelosauria</taxon>
        <taxon>Archosauria</taxon>
        <taxon>Dinosauria</taxon>
        <taxon>Saurischia</taxon>
        <taxon>Theropoda</taxon>
        <taxon>Coelurosauria</taxon>
        <taxon>Aves</taxon>
        <taxon>Neognathae</taxon>
        <taxon>Neoaves</taxon>
        <taxon>Telluraves</taxon>
        <taxon>Australaves</taxon>
        <taxon>Passeriformes</taxon>
        <taxon>Passerellidae</taxon>
        <taxon>Junco</taxon>
    </lineage>
</organism>
<sequence>MFLLEKINVYVNFPLQFFFLVKYITDSNYFWTSTLSEQWSEHNVCEWLQFCYYQYKLDFKCISFSHFDINYLDYATWPRNSLWMLQAFVENTCITSYRI</sequence>
<dbReference type="GO" id="GO:0043565">
    <property type="term" value="F:sequence-specific DNA binding"/>
    <property type="evidence" value="ECO:0007669"/>
    <property type="project" value="InterPro"/>
</dbReference>
<evidence type="ECO:0000313" key="2">
    <source>
        <dbReference type="Ensembl" id="ENSJHYP00000014879.1"/>
    </source>
</evidence>
<evidence type="ECO:0000259" key="1">
    <source>
        <dbReference type="Pfam" id="PF02198"/>
    </source>
</evidence>
<dbReference type="InterPro" id="IPR013761">
    <property type="entry name" value="SAM/pointed_sf"/>
</dbReference>
<dbReference type="Ensembl" id="ENSJHYT00000017978.1">
    <property type="protein sequence ID" value="ENSJHYP00000014879.1"/>
    <property type="gene ID" value="ENSJHYG00000011502.1"/>
</dbReference>